<dbReference type="NCBIfam" id="TIGR00756">
    <property type="entry name" value="PPR"/>
    <property type="match status" value="1"/>
</dbReference>
<dbReference type="PROSITE" id="PS51375">
    <property type="entry name" value="PPR"/>
    <property type="match status" value="1"/>
</dbReference>
<dbReference type="Gene3D" id="1.25.40.10">
    <property type="entry name" value="Tetratricopeptide repeat domain"/>
    <property type="match status" value="1"/>
</dbReference>
<evidence type="ECO:0000256" key="3">
    <source>
        <dbReference type="SAM" id="MobiDB-lite"/>
    </source>
</evidence>
<name>A0A6A2XWI2_HIBSY</name>
<dbReference type="EMBL" id="VEPZ02001744">
    <property type="protein sequence ID" value="KAE8658564.1"/>
    <property type="molecule type" value="Genomic_DNA"/>
</dbReference>
<keyword evidence="1" id="KW-0677">Repeat</keyword>
<protein>
    <recommendedName>
        <fullName evidence="6">Pentatricopeptide repeat-containing protein</fullName>
    </recommendedName>
</protein>
<dbReference type="InterPro" id="IPR046960">
    <property type="entry name" value="PPR_At4g14850-like_plant"/>
</dbReference>
<dbReference type="Proteomes" id="UP000436088">
    <property type="component" value="Unassembled WGS sequence"/>
</dbReference>
<evidence type="ECO:0000313" key="4">
    <source>
        <dbReference type="EMBL" id="KAE8658564.1"/>
    </source>
</evidence>
<evidence type="ECO:0000313" key="5">
    <source>
        <dbReference type="Proteomes" id="UP000436088"/>
    </source>
</evidence>
<sequence length="519" mass="57868">MCSSNRQLRDDNQKNSSLLDQYLDGVMKVHVRAVRRYDAFEGRFTNPIFVCESSESPGKIEKLIRLSFMLIEFFKYLQGIWGRLLGIGISFRLQLRLHTGILKPFTVFSAMLSIIADGLCPNNEFLDYKVDSDAYVTKRDDGTCKLHSKNARGFSDSESQCSPSMSFLQKGRTKKAGDGFSRVLDEAVTDSQTSPVKISDACASEVLGSNRTSIEGTEGLTAMHKRKDPSSQASDSRSTKSASNLSKDGFAAFNEEDESPNHLLNSEDSNRSWKEKPEEDVHSQNNEPVSIEEESPKFRNMITKQVHWKRRSKAIYDTVCETPMTGKKRPSLCGNAIDDEEDHGDSRVHPHDKMRVGLQFHSAVVKVGLDLNFYRAANGNEFLRIKPDAGTMCSLFLPAVTNTSNDNICFGSLLKREVSWNEMLSVFVNNSLSSEAVDLYSQMGAYGIESDSLTIATYGMSGQGYQDVTLLSKMQNLGLSPDSIAFLSVLWACIHAGLLDQVHDLALRVDRLMILGFKF</sequence>
<feature type="region of interest" description="Disordered" evidence="3">
    <location>
        <begin position="209"/>
        <end position="296"/>
    </location>
</feature>
<evidence type="ECO:0000256" key="1">
    <source>
        <dbReference type="ARBA" id="ARBA00022737"/>
    </source>
</evidence>
<evidence type="ECO:0000256" key="2">
    <source>
        <dbReference type="PROSITE-ProRule" id="PRU00708"/>
    </source>
</evidence>
<accession>A0A6A2XWI2</accession>
<dbReference type="PANTHER" id="PTHR47926">
    <property type="entry name" value="PENTATRICOPEPTIDE REPEAT-CONTAINING PROTEIN"/>
    <property type="match status" value="1"/>
</dbReference>
<feature type="repeat" description="PPR" evidence="2">
    <location>
        <begin position="416"/>
        <end position="450"/>
    </location>
</feature>
<organism evidence="4 5">
    <name type="scientific">Hibiscus syriacus</name>
    <name type="common">Rose of Sharon</name>
    <dbReference type="NCBI Taxonomy" id="106335"/>
    <lineage>
        <taxon>Eukaryota</taxon>
        <taxon>Viridiplantae</taxon>
        <taxon>Streptophyta</taxon>
        <taxon>Embryophyta</taxon>
        <taxon>Tracheophyta</taxon>
        <taxon>Spermatophyta</taxon>
        <taxon>Magnoliopsida</taxon>
        <taxon>eudicotyledons</taxon>
        <taxon>Gunneridae</taxon>
        <taxon>Pentapetalae</taxon>
        <taxon>rosids</taxon>
        <taxon>malvids</taxon>
        <taxon>Malvales</taxon>
        <taxon>Malvaceae</taxon>
        <taxon>Malvoideae</taxon>
        <taxon>Hibiscus</taxon>
    </lineage>
</organism>
<keyword evidence="5" id="KW-1185">Reference proteome</keyword>
<comment type="caution">
    <text evidence="4">The sequence shown here is derived from an EMBL/GenBank/DDBJ whole genome shotgun (WGS) entry which is preliminary data.</text>
</comment>
<dbReference type="GO" id="GO:0003723">
    <property type="term" value="F:RNA binding"/>
    <property type="evidence" value="ECO:0007669"/>
    <property type="project" value="InterPro"/>
</dbReference>
<feature type="compositionally biased region" description="Basic and acidic residues" evidence="3">
    <location>
        <begin position="268"/>
        <end position="282"/>
    </location>
</feature>
<gene>
    <name evidence="4" type="ORF">F3Y22_tig00116971pilonHSYRG00802</name>
</gene>
<proteinExistence type="predicted"/>
<feature type="compositionally biased region" description="Polar residues" evidence="3">
    <location>
        <begin position="230"/>
        <end position="246"/>
    </location>
</feature>
<dbReference type="InterPro" id="IPR011990">
    <property type="entry name" value="TPR-like_helical_dom_sf"/>
</dbReference>
<dbReference type="GO" id="GO:0009451">
    <property type="term" value="P:RNA modification"/>
    <property type="evidence" value="ECO:0007669"/>
    <property type="project" value="InterPro"/>
</dbReference>
<reference evidence="4" key="1">
    <citation type="submission" date="2019-09" db="EMBL/GenBank/DDBJ databases">
        <title>Draft genome information of white flower Hibiscus syriacus.</title>
        <authorList>
            <person name="Kim Y.-M."/>
        </authorList>
    </citation>
    <scope>NUCLEOTIDE SEQUENCE [LARGE SCALE GENOMIC DNA]</scope>
    <source>
        <strain evidence="4">YM2019G1</strain>
    </source>
</reference>
<dbReference type="InterPro" id="IPR002885">
    <property type="entry name" value="PPR_rpt"/>
</dbReference>
<evidence type="ECO:0008006" key="6">
    <source>
        <dbReference type="Google" id="ProtNLM"/>
    </source>
</evidence>
<dbReference type="AlphaFoldDB" id="A0A6A2XWI2"/>